<dbReference type="InterPro" id="IPR001995">
    <property type="entry name" value="Peptidase_A2_cat"/>
</dbReference>
<reference evidence="3 4" key="1">
    <citation type="submission" date="2020-06" db="EMBL/GenBank/DDBJ databases">
        <authorList>
            <person name="Li R."/>
            <person name="Bekaert M."/>
        </authorList>
    </citation>
    <scope>NUCLEOTIDE SEQUENCE [LARGE SCALE GENOMIC DNA]</scope>
    <source>
        <strain evidence="4">wild</strain>
    </source>
</reference>
<feature type="domain" description="Peptidase A2" evidence="2">
    <location>
        <begin position="38"/>
        <end position="116"/>
    </location>
</feature>
<gene>
    <name evidence="3" type="ORF">MCOR_21901</name>
</gene>
<dbReference type="InterPro" id="IPR043128">
    <property type="entry name" value="Rev_trsase/Diguanyl_cyclase"/>
</dbReference>
<dbReference type="GO" id="GO:0004190">
    <property type="term" value="F:aspartic-type endopeptidase activity"/>
    <property type="evidence" value="ECO:0007669"/>
    <property type="project" value="InterPro"/>
</dbReference>
<dbReference type="PANTHER" id="PTHR37984:SF13">
    <property type="entry name" value="RIBONUCLEASE H"/>
    <property type="match status" value="1"/>
</dbReference>
<accession>A0A6J8BSB7</accession>
<protein>
    <recommendedName>
        <fullName evidence="2">Peptidase A2 domain-containing protein</fullName>
    </recommendedName>
</protein>
<dbReference type="PROSITE" id="PS50175">
    <property type="entry name" value="ASP_PROT_RETROV"/>
    <property type="match status" value="1"/>
</dbReference>
<dbReference type="SUPFAM" id="SSF50630">
    <property type="entry name" value="Acid proteases"/>
    <property type="match status" value="1"/>
</dbReference>
<dbReference type="Gene3D" id="3.10.10.10">
    <property type="entry name" value="HIV Type 1 Reverse Transcriptase, subunit A, domain 1"/>
    <property type="match status" value="1"/>
</dbReference>
<dbReference type="Pfam" id="PF13975">
    <property type="entry name" value="gag-asp_proteas"/>
    <property type="match status" value="1"/>
</dbReference>
<dbReference type="EMBL" id="CACVKT020003883">
    <property type="protein sequence ID" value="CAC5386472.1"/>
    <property type="molecule type" value="Genomic_DNA"/>
</dbReference>
<name>A0A6J8BSB7_MYTCO</name>
<dbReference type="AlphaFoldDB" id="A0A6J8BSB7"/>
<evidence type="ECO:0000259" key="2">
    <source>
        <dbReference type="PROSITE" id="PS50175"/>
    </source>
</evidence>
<dbReference type="InterPro" id="IPR043502">
    <property type="entry name" value="DNA/RNA_pol_sf"/>
</dbReference>
<dbReference type="SUPFAM" id="SSF56672">
    <property type="entry name" value="DNA/RNA polymerases"/>
    <property type="match status" value="1"/>
</dbReference>
<keyword evidence="1" id="KW-0378">Hydrolase</keyword>
<dbReference type="Gene3D" id="2.40.70.10">
    <property type="entry name" value="Acid Proteases"/>
    <property type="match status" value="1"/>
</dbReference>
<dbReference type="OrthoDB" id="10056300at2759"/>
<dbReference type="GO" id="GO:0006508">
    <property type="term" value="P:proteolysis"/>
    <property type="evidence" value="ECO:0007669"/>
    <property type="project" value="InterPro"/>
</dbReference>
<dbReference type="Proteomes" id="UP000507470">
    <property type="component" value="Unassembled WGS sequence"/>
</dbReference>
<dbReference type="Gene3D" id="3.30.70.270">
    <property type="match status" value="2"/>
</dbReference>
<keyword evidence="4" id="KW-1185">Reference proteome</keyword>
<proteinExistence type="predicted"/>
<dbReference type="PANTHER" id="PTHR37984">
    <property type="entry name" value="PROTEIN CBG26694"/>
    <property type="match status" value="1"/>
</dbReference>
<evidence type="ECO:0000313" key="4">
    <source>
        <dbReference type="Proteomes" id="UP000507470"/>
    </source>
</evidence>
<evidence type="ECO:0000313" key="3">
    <source>
        <dbReference type="EMBL" id="CAC5386472.1"/>
    </source>
</evidence>
<dbReference type="InterPro" id="IPR021109">
    <property type="entry name" value="Peptidase_aspartic_dom_sf"/>
</dbReference>
<sequence>MQQDESSESENEVYSVFHFGNKSNEAYKVQINVNECEIAMEIDTGASVSIMSEDTYKKYKSKFRIEQTSAELRTYMGEQIPVIGRAIVNVNYKKESAKLPILIVKRKGLNLLGRNWLNKLRLDWKDIFSVVGSDNQLSDLNMILEANKEVFKDELGTVKGMKAKIYVDESAIPKYFKARLLPYALKDKVEMELERLEKEGQVQQVEFSDWAAPIVPVVKENGSIRICGDYKVTVYAVSKLDNYLIPKTEDLYATLGGGQEYTKLDLNQAYQQLELDEDSKRFKRIRIWLKKQKCVFMAEEVVYLGFKINKHGIYPVESKVEAINKAPSPTNVTELKAYLGMLNYYNRFLANLSHLLKPLHLIYFYRKTQNGVGKKNRKKRS</sequence>
<organism evidence="3 4">
    <name type="scientific">Mytilus coruscus</name>
    <name type="common">Sea mussel</name>
    <dbReference type="NCBI Taxonomy" id="42192"/>
    <lineage>
        <taxon>Eukaryota</taxon>
        <taxon>Metazoa</taxon>
        <taxon>Spiralia</taxon>
        <taxon>Lophotrochozoa</taxon>
        <taxon>Mollusca</taxon>
        <taxon>Bivalvia</taxon>
        <taxon>Autobranchia</taxon>
        <taxon>Pteriomorphia</taxon>
        <taxon>Mytilida</taxon>
        <taxon>Mytiloidea</taxon>
        <taxon>Mytilidae</taxon>
        <taxon>Mytilinae</taxon>
        <taxon>Mytilus</taxon>
    </lineage>
</organism>
<evidence type="ECO:0000256" key="1">
    <source>
        <dbReference type="ARBA" id="ARBA00022801"/>
    </source>
</evidence>
<dbReference type="InterPro" id="IPR050951">
    <property type="entry name" value="Retrovirus_Pol_polyprotein"/>
</dbReference>